<feature type="domain" description="AMP-binding enzyme C-terminal" evidence="4">
    <location>
        <begin position="6"/>
        <end position="78"/>
    </location>
</feature>
<dbReference type="InterPro" id="IPR045851">
    <property type="entry name" value="AMP-bd_C_sf"/>
</dbReference>
<protein>
    <recommendedName>
        <fullName evidence="4">AMP-binding enzyme C-terminal domain-containing protein</fullName>
    </recommendedName>
</protein>
<dbReference type="Proteomes" id="UP000542674">
    <property type="component" value="Unassembled WGS sequence"/>
</dbReference>
<proteinExistence type="predicted"/>
<evidence type="ECO:0000313" key="6">
    <source>
        <dbReference type="Proteomes" id="UP000542674"/>
    </source>
</evidence>
<dbReference type="Pfam" id="PF13193">
    <property type="entry name" value="AMP-binding_C"/>
    <property type="match status" value="1"/>
</dbReference>
<dbReference type="PANTHER" id="PTHR44845">
    <property type="entry name" value="CARRIER DOMAIN-CONTAINING PROTEIN"/>
    <property type="match status" value="1"/>
</dbReference>
<dbReference type="EMBL" id="JACHJS010000001">
    <property type="protein sequence ID" value="MBB4965288.1"/>
    <property type="molecule type" value="Genomic_DNA"/>
</dbReference>
<dbReference type="SUPFAM" id="SSF56801">
    <property type="entry name" value="Acetyl-CoA synthetase-like"/>
    <property type="match status" value="1"/>
</dbReference>
<reference evidence="5 6" key="1">
    <citation type="submission" date="2020-08" db="EMBL/GenBank/DDBJ databases">
        <title>Sequencing the genomes of 1000 actinobacteria strains.</title>
        <authorList>
            <person name="Klenk H.-P."/>
        </authorList>
    </citation>
    <scope>NUCLEOTIDE SEQUENCE [LARGE SCALE GENOMIC DNA]</scope>
    <source>
        <strain evidence="5 6">DSM 45084</strain>
    </source>
</reference>
<accession>A0A7W7T2C1</accession>
<evidence type="ECO:0000256" key="1">
    <source>
        <dbReference type="ARBA" id="ARBA00022450"/>
    </source>
</evidence>
<sequence>MGYEDVESELRRHPKVSQCAVTKIRTGHRKDTLVAYVVTTGRVHPSEIKAFLSGARVRPSRVPQSVIPVDSLPRTREGAVDRDGLPLPVVPARSRGTKGPSDEPVSVAFPALTLVFGVAAFVLTDRFWPGSTDLSLVPQPWAGLFTGLYVAESLAFGLGIAVLFLGRERLSDPHRPGLTTAAHLSVVWLLAAWWPQDNFYRLAAKNDWATQAVLVYGFNVSLMIAAAIVVLFVTRE</sequence>
<gene>
    <name evidence="5" type="ORF">F4559_002647</name>
</gene>
<organism evidence="5 6">
    <name type="scientific">Saccharothrix violaceirubra</name>
    <dbReference type="NCBI Taxonomy" id="413306"/>
    <lineage>
        <taxon>Bacteria</taxon>
        <taxon>Bacillati</taxon>
        <taxon>Actinomycetota</taxon>
        <taxon>Actinomycetes</taxon>
        <taxon>Pseudonocardiales</taxon>
        <taxon>Pseudonocardiaceae</taxon>
        <taxon>Saccharothrix</taxon>
    </lineage>
</organism>
<feature type="transmembrane region" description="Helical" evidence="3">
    <location>
        <begin position="177"/>
        <end position="194"/>
    </location>
</feature>
<feature type="transmembrane region" description="Helical" evidence="3">
    <location>
        <begin position="144"/>
        <end position="165"/>
    </location>
</feature>
<keyword evidence="3" id="KW-1133">Transmembrane helix</keyword>
<keyword evidence="3" id="KW-0812">Transmembrane</keyword>
<evidence type="ECO:0000256" key="2">
    <source>
        <dbReference type="ARBA" id="ARBA00022553"/>
    </source>
</evidence>
<keyword evidence="1" id="KW-0596">Phosphopantetheine</keyword>
<dbReference type="RefSeq" id="WP_184668762.1">
    <property type="nucleotide sequence ID" value="NZ_BAABAI010000045.1"/>
</dbReference>
<keyword evidence="3" id="KW-0472">Membrane</keyword>
<name>A0A7W7T2C1_9PSEU</name>
<dbReference type="AlphaFoldDB" id="A0A7W7T2C1"/>
<dbReference type="InterPro" id="IPR025110">
    <property type="entry name" value="AMP-bd_C"/>
</dbReference>
<feature type="transmembrane region" description="Helical" evidence="3">
    <location>
        <begin position="214"/>
        <end position="233"/>
    </location>
</feature>
<dbReference type="Gene3D" id="3.30.300.30">
    <property type="match status" value="1"/>
</dbReference>
<evidence type="ECO:0000256" key="3">
    <source>
        <dbReference type="SAM" id="Phobius"/>
    </source>
</evidence>
<evidence type="ECO:0000259" key="4">
    <source>
        <dbReference type="Pfam" id="PF13193"/>
    </source>
</evidence>
<keyword evidence="2" id="KW-0597">Phosphoprotein</keyword>
<dbReference type="PANTHER" id="PTHR44845:SF6">
    <property type="entry name" value="BETA-ALANINE-ACTIVATING ENZYME"/>
    <property type="match status" value="1"/>
</dbReference>
<evidence type="ECO:0000313" key="5">
    <source>
        <dbReference type="EMBL" id="MBB4965288.1"/>
    </source>
</evidence>
<feature type="transmembrane region" description="Helical" evidence="3">
    <location>
        <begin position="105"/>
        <end position="124"/>
    </location>
</feature>
<keyword evidence="6" id="KW-1185">Reference proteome</keyword>
<comment type="caution">
    <text evidence="5">The sequence shown here is derived from an EMBL/GenBank/DDBJ whole genome shotgun (WGS) entry which is preliminary data.</text>
</comment>